<dbReference type="EMBL" id="JBBNAF010000003">
    <property type="protein sequence ID" value="KAK9160936.1"/>
    <property type="molecule type" value="Genomic_DNA"/>
</dbReference>
<comment type="caution">
    <text evidence="1">The sequence shown here is derived from an EMBL/GenBank/DDBJ whole genome shotgun (WGS) entry which is preliminary data.</text>
</comment>
<proteinExistence type="predicted"/>
<evidence type="ECO:0000313" key="2">
    <source>
        <dbReference type="Proteomes" id="UP001420932"/>
    </source>
</evidence>
<reference evidence="1 2" key="1">
    <citation type="submission" date="2024-01" db="EMBL/GenBank/DDBJ databases">
        <title>Genome assemblies of Stephania.</title>
        <authorList>
            <person name="Yang L."/>
        </authorList>
    </citation>
    <scope>NUCLEOTIDE SEQUENCE [LARGE SCALE GENOMIC DNA]</scope>
    <source>
        <strain evidence="1">YNDBR</strain>
        <tissue evidence="1">Leaf</tissue>
    </source>
</reference>
<organism evidence="1 2">
    <name type="scientific">Stephania yunnanensis</name>
    <dbReference type="NCBI Taxonomy" id="152371"/>
    <lineage>
        <taxon>Eukaryota</taxon>
        <taxon>Viridiplantae</taxon>
        <taxon>Streptophyta</taxon>
        <taxon>Embryophyta</taxon>
        <taxon>Tracheophyta</taxon>
        <taxon>Spermatophyta</taxon>
        <taxon>Magnoliopsida</taxon>
        <taxon>Ranunculales</taxon>
        <taxon>Menispermaceae</taxon>
        <taxon>Menispermoideae</taxon>
        <taxon>Cissampelideae</taxon>
        <taxon>Stephania</taxon>
    </lineage>
</organism>
<name>A0AAP0KYG9_9MAGN</name>
<protein>
    <submittedName>
        <fullName evidence="1">Uncharacterized protein</fullName>
    </submittedName>
</protein>
<dbReference type="Proteomes" id="UP001420932">
    <property type="component" value="Unassembled WGS sequence"/>
</dbReference>
<evidence type="ECO:0000313" key="1">
    <source>
        <dbReference type="EMBL" id="KAK9160936.1"/>
    </source>
</evidence>
<keyword evidence="2" id="KW-1185">Reference proteome</keyword>
<sequence>MAGPVLEHTAVLVDEMMSLGSNLMDVNVALIKVHNHWLSSSDGESEMLQSCAIVII</sequence>
<dbReference type="AlphaFoldDB" id="A0AAP0KYG9"/>
<gene>
    <name evidence="1" type="ORF">Syun_007277</name>
</gene>
<accession>A0AAP0KYG9</accession>